<dbReference type="PROSITE" id="PS50937">
    <property type="entry name" value="HTH_MERR_2"/>
    <property type="match status" value="1"/>
</dbReference>
<dbReference type="PANTHER" id="PTHR30204">
    <property type="entry name" value="REDOX-CYCLING DRUG-SENSING TRANSCRIPTIONAL ACTIVATOR SOXR"/>
    <property type="match status" value="1"/>
</dbReference>
<reference evidence="3 4" key="1">
    <citation type="submission" date="2018-05" db="EMBL/GenBank/DDBJ databases">
        <title>Genomic Encyclopedia of Type Strains, Phase IV (KMG-IV): sequencing the most valuable type-strain genomes for metagenomic binning, comparative biology and taxonomic classification.</title>
        <authorList>
            <person name="Goeker M."/>
        </authorList>
    </citation>
    <scope>NUCLEOTIDE SEQUENCE [LARGE SCALE GENOMIC DNA]</scope>
    <source>
        <strain evidence="3 4">DSM 44717</strain>
    </source>
</reference>
<sequence>MAWSTRQLAELAGTTLKAVRHYHDIGLLDEPERAANGYKRYRTEHLVRLVQIKRLSDLGVPLAQIAAIGRADEDPDAAIRVLDAELAATIERLQRIRAELAVLLRHRAPVDVPAGFGHLAQELSASDRSLITVYSRLFTAEAMTQLSEMVARRHPTDDEFDELPADASDRTADDLAERMVPVIRDLQRRHPWAADPAAYTEPGVEITADTVGQVLRDLYNPAQLRVLRRIEAILSDDGRRPEGATHDDE</sequence>
<evidence type="ECO:0000313" key="3">
    <source>
        <dbReference type="EMBL" id="PWV80796.1"/>
    </source>
</evidence>
<dbReference type="InterPro" id="IPR009061">
    <property type="entry name" value="DNA-bd_dom_put_sf"/>
</dbReference>
<dbReference type="PANTHER" id="PTHR30204:SF93">
    <property type="entry name" value="HTH MERR-TYPE DOMAIN-CONTAINING PROTEIN"/>
    <property type="match status" value="1"/>
</dbReference>
<evidence type="ECO:0000256" key="1">
    <source>
        <dbReference type="ARBA" id="ARBA00023125"/>
    </source>
</evidence>
<dbReference type="Gene3D" id="1.10.1660.10">
    <property type="match status" value="1"/>
</dbReference>
<comment type="caution">
    <text evidence="3">The sequence shown here is derived from an EMBL/GenBank/DDBJ whole genome shotgun (WGS) entry which is preliminary data.</text>
</comment>
<dbReference type="Proteomes" id="UP000246410">
    <property type="component" value="Unassembled WGS sequence"/>
</dbReference>
<dbReference type="GO" id="GO:0003677">
    <property type="term" value="F:DNA binding"/>
    <property type="evidence" value="ECO:0007669"/>
    <property type="project" value="UniProtKB-KW"/>
</dbReference>
<keyword evidence="1 3" id="KW-0238">DNA-binding</keyword>
<dbReference type="RefSeq" id="WP_110035432.1">
    <property type="nucleotide sequence ID" value="NZ_QGTL01000001.1"/>
</dbReference>
<dbReference type="AlphaFoldDB" id="A0A317NZB9"/>
<accession>A0A317NZB9</accession>
<dbReference type="Pfam" id="PF13411">
    <property type="entry name" value="MerR_1"/>
    <property type="match status" value="1"/>
</dbReference>
<evidence type="ECO:0000313" key="4">
    <source>
        <dbReference type="Proteomes" id="UP000246410"/>
    </source>
</evidence>
<protein>
    <submittedName>
        <fullName evidence="3">DNA-binding transcriptional MerR regulator</fullName>
    </submittedName>
</protein>
<organism evidence="3 4">
    <name type="scientific">Nocardia neocaledoniensis</name>
    <dbReference type="NCBI Taxonomy" id="236511"/>
    <lineage>
        <taxon>Bacteria</taxon>
        <taxon>Bacillati</taxon>
        <taxon>Actinomycetota</taxon>
        <taxon>Actinomycetes</taxon>
        <taxon>Mycobacteriales</taxon>
        <taxon>Nocardiaceae</taxon>
        <taxon>Nocardia</taxon>
    </lineage>
</organism>
<gene>
    <name evidence="3" type="ORF">DFR69_101132</name>
</gene>
<dbReference type="EMBL" id="QGTL01000001">
    <property type="protein sequence ID" value="PWV80796.1"/>
    <property type="molecule type" value="Genomic_DNA"/>
</dbReference>
<dbReference type="CDD" id="cd00592">
    <property type="entry name" value="HTH_MerR-like"/>
    <property type="match status" value="1"/>
</dbReference>
<name>A0A317NZB9_9NOCA</name>
<feature type="domain" description="HTH merR-type" evidence="2">
    <location>
        <begin position="2"/>
        <end position="71"/>
    </location>
</feature>
<dbReference type="InterPro" id="IPR000551">
    <property type="entry name" value="MerR-type_HTH_dom"/>
</dbReference>
<keyword evidence="4" id="KW-1185">Reference proteome</keyword>
<dbReference type="GO" id="GO:0003700">
    <property type="term" value="F:DNA-binding transcription factor activity"/>
    <property type="evidence" value="ECO:0007669"/>
    <property type="project" value="InterPro"/>
</dbReference>
<dbReference type="SMART" id="SM00422">
    <property type="entry name" value="HTH_MERR"/>
    <property type="match status" value="1"/>
</dbReference>
<dbReference type="SUPFAM" id="SSF46955">
    <property type="entry name" value="Putative DNA-binding domain"/>
    <property type="match status" value="1"/>
</dbReference>
<evidence type="ECO:0000259" key="2">
    <source>
        <dbReference type="PROSITE" id="PS50937"/>
    </source>
</evidence>
<proteinExistence type="predicted"/>
<dbReference type="InterPro" id="IPR047057">
    <property type="entry name" value="MerR_fam"/>
</dbReference>